<keyword evidence="2" id="KW-0238">DNA-binding</keyword>
<dbReference type="SUPFAM" id="SSF46894">
    <property type="entry name" value="C-terminal effector domain of the bipartite response regulators"/>
    <property type="match status" value="1"/>
</dbReference>
<dbReference type="Pfam" id="PF00196">
    <property type="entry name" value="GerE"/>
    <property type="match status" value="1"/>
</dbReference>
<dbReference type="PANTHER" id="PTHR44688:SF16">
    <property type="entry name" value="DNA-BINDING TRANSCRIPTIONAL ACTIVATOR DEVR_DOSR"/>
    <property type="match status" value="1"/>
</dbReference>
<dbReference type="InterPro" id="IPR016032">
    <property type="entry name" value="Sig_transdc_resp-reg_C-effctor"/>
</dbReference>
<evidence type="ECO:0000256" key="3">
    <source>
        <dbReference type="ARBA" id="ARBA00023163"/>
    </source>
</evidence>
<dbReference type="AlphaFoldDB" id="A0A2P8E530"/>
<evidence type="ECO:0000256" key="1">
    <source>
        <dbReference type="ARBA" id="ARBA00023015"/>
    </source>
</evidence>
<keyword evidence="3" id="KW-0804">Transcription</keyword>
<evidence type="ECO:0000259" key="4">
    <source>
        <dbReference type="PROSITE" id="PS50043"/>
    </source>
</evidence>
<dbReference type="Gene3D" id="1.10.10.10">
    <property type="entry name" value="Winged helix-like DNA-binding domain superfamily/Winged helix DNA-binding domain"/>
    <property type="match status" value="1"/>
</dbReference>
<keyword evidence="6" id="KW-1185">Reference proteome</keyword>
<dbReference type="OrthoDB" id="8482304at2"/>
<dbReference type="CDD" id="cd06170">
    <property type="entry name" value="LuxR_C_like"/>
    <property type="match status" value="1"/>
</dbReference>
<sequence length="82" mass="8746">MLAATIAGAYGFTERERAITALVARGLSTAEIADRLHLSAYTVQDHLKAIFTKSGTGSRGELVSRLFLDHHVARLDGAPGHS</sequence>
<dbReference type="RefSeq" id="WP_106537009.1">
    <property type="nucleotide sequence ID" value="NZ_PYGE01000005.1"/>
</dbReference>
<gene>
    <name evidence="5" type="ORF">CLV30_10541</name>
</gene>
<accession>A0A2P8E530</accession>
<dbReference type="PROSITE" id="PS50043">
    <property type="entry name" value="HTH_LUXR_2"/>
    <property type="match status" value="1"/>
</dbReference>
<dbReference type="InterPro" id="IPR036388">
    <property type="entry name" value="WH-like_DNA-bd_sf"/>
</dbReference>
<feature type="domain" description="HTH luxR-type" evidence="4">
    <location>
        <begin position="5"/>
        <end position="70"/>
    </location>
</feature>
<evidence type="ECO:0000256" key="2">
    <source>
        <dbReference type="ARBA" id="ARBA00023125"/>
    </source>
</evidence>
<protein>
    <submittedName>
        <fullName evidence="5">Regulatory LuxR family protein</fullName>
    </submittedName>
</protein>
<name>A0A2P8E530_9ACTN</name>
<dbReference type="GO" id="GO:0003677">
    <property type="term" value="F:DNA binding"/>
    <property type="evidence" value="ECO:0007669"/>
    <property type="project" value="UniProtKB-KW"/>
</dbReference>
<dbReference type="Proteomes" id="UP000243528">
    <property type="component" value="Unassembled WGS sequence"/>
</dbReference>
<organism evidence="5 6">
    <name type="scientific">Haloactinopolyspora alba</name>
    <dbReference type="NCBI Taxonomy" id="648780"/>
    <lineage>
        <taxon>Bacteria</taxon>
        <taxon>Bacillati</taxon>
        <taxon>Actinomycetota</taxon>
        <taxon>Actinomycetes</taxon>
        <taxon>Jiangellales</taxon>
        <taxon>Jiangellaceae</taxon>
        <taxon>Haloactinopolyspora</taxon>
    </lineage>
</organism>
<dbReference type="GO" id="GO:0006355">
    <property type="term" value="P:regulation of DNA-templated transcription"/>
    <property type="evidence" value="ECO:0007669"/>
    <property type="project" value="InterPro"/>
</dbReference>
<dbReference type="PRINTS" id="PR00038">
    <property type="entry name" value="HTHLUXR"/>
</dbReference>
<proteinExistence type="predicted"/>
<evidence type="ECO:0000313" key="5">
    <source>
        <dbReference type="EMBL" id="PSL04578.1"/>
    </source>
</evidence>
<dbReference type="SMART" id="SM00421">
    <property type="entry name" value="HTH_LUXR"/>
    <property type="match status" value="1"/>
</dbReference>
<dbReference type="PANTHER" id="PTHR44688">
    <property type="entry name" value="DNA-BINDING TRANSCRIPTIONAL ACTIVATOR DEVR_DOSR"/>
    <property type="match status" value="1"/>
</dbReference>
<comment type="caution">
    <text evidence="5">The sequence shown here is derived from an EMBL/GenBank/DDBJ whole genome shotgun (WGS) entry which is preliminary data.</text>
</comment>
<dbReference type="PROSITE" id="PS00622">
    <property type="entry name" value="HTH_LUXR_1"/>
    <property type="match status" value="1"/>
</dbReference>
<keyword evidence="1" id="KW-0805">Transcription regulation</keyword>
<reference evidence="5 6" key="1">
    <citation type="submission" date="2018-03" db="EMBL/GenBank/DDBJ databases">
        <title>Genomic Encyclopedia of Archaeal and Bacterial Type Strains, Phase II (KMG-II): from individual species to whole genera.</title>
        <authorList>
            <person name="Goeker M."/>
        </authorList>
    </citation>
    <scope>NUCLEOTIDE SEQUENCE [LARGE SCALE GENOMIC DNA]</scope>
    <source>
        <strain evidence="5 6">DSM 45211</strain>
    </source>
</reference>
<dbReference type="EMBL" id="PYGE01000005">
    <property type="protein sequence ID" value="PSL04578.1"/>
    <property type="molecule type" value="Genomic_DNA"/>
</dbReference>
<dbReference type="InterPro" id="IPR000792">
    <property type="entry name" value="Tscrpt_reg_LuxR_C"/>
</dbReference>
<evidence type="ECO:0000313" key="6">
    <source>
        <dbReference type="Proteomes" id="UP000243528"/>
    </source>
</evidence>